<reference evidence="6" key="1">
    <citation type="journal article" date="2023" name="Science">
        <title>Genome structures resolve the early diversification of teleost fishes.</title>
        <authorList>
            <person name="Parey E."/>
            <person name="Louis A."/>
            <person name="Montfort J."/>
            <person name="Bouchez O."/>
            <person name="Roques C."/>
            <person name="Iampietro C."/>
            <person name="Lluch J."/>
            <person name="Castinel A."/>
            <person name="Donnadieu C."/>
            <person name="Desvignes T."/>
            <person name="Floi Bucao C."/>
            <person name="Jouanno E."/>
            <person name="Wen M."/>
            <person name="Mejri S."/>
            <person name="Dirks R."/>
            <person name="Jansen H."/>
            <person name="Henkel C."/>
            <person name="Chen W.J."/>
            <person name="Zahm M."/>
            <person name="Cabau C."/>
            <person name="Klopp C."/>
            <person name="Thompson A.W."/>
            <person name="Robinson-Rechavi M."/>
            <person name="Braasch I."/>
            <person name="Lecointre G."/>
            <person name="Bobe J."/>
            <person name="Postlethwait J.H."/>
            <person name="Berthelot C."/>
            <person name="Roest Crollius H."/>
            <person name="Guiguen Y."/>
        </authorList>
    </citation>
    <scope>NUCLEOTIDE SEQUENCE</scope>
    <source>
        <strain evidence="6">NC1722</strain>
    </source>
</reference>
<sequence>MDARTGGQTGEEKGKGKPREAGTESEGSRVKTQEGGEAKDKAKGKEAERQSKPKKKAGSNPGPAAPAPVALSRPRSGARSLRGAAKRDIIAKFQQNCPEAPVVPNFKVQRSSAGFSNGASIKQKVLQWCRNKTRNYEGVCIENFSSSWCDGLAFCALVHRFFPDAFDFSTLRAEERKKNFTLAFSTAESEADCCPLLEVEDMLLMGNAPDPLCVFTYVQALCQHLSKIEKQRKDREEEEKKSGDSSS</sequence>
<evidence type="ECO:0000256" key="1">
    <source>
        <dbReference type="ARBA" id="ARBA00022553"/>
    </source>
</evidence>
<comment type="similarity">
    <text evidence="3">Belongs to the smoothelin family.</text>
</comment>
<dbReference type="EMBL" id="JAINUG010000516">
    <property type="protein sequence ID" value="KAJ8367002.1"/>
    <property type="molecule type" value="Genomic_DNA"/>
</dbReference>
<dbReference type="InterPro" id="IPR050540">
    <property type="entry name" value="F-actin_Monoox_Mical"/>
</dbReference>
<dbReference type="SMART" id="SM00033">
    <property type="entry name" value="CH"/>
    <property type="match status" value="1"/>
</dbReference>
<dbReference type="SUPFAM" id="SSF47576">
    <property type="entry name" value="Calponin-homology domain, CH-domain"/>
    <property type="match status" value="1"/>
</dbReference>
<evidence type="ECO:0000313" key="7">
    <source>
        <dbReference type="Proteomes" id="UP001221898"/>
    </source>
</evidence>
<proteinExistence type="inferred from homology"/>
<dbReference type="PROSITE" id="PS50021">
    <property type="entry name" value="CH"/>
    <property type="match status" value="1"/>
</dbReference>
<evidence type="ECO:0000256" key="2">
    <source>
        <dbReference type="ARBA" id="ARBA00023054"/>
    </source>
</evidence>
<dbReference type="AlphaFoldDB" id="A0AAD7R6J3"/>
<evidence type="ECO:0000313" key="6">
    <source>
        <dbReference type="EMBL" id="KAJ8367002.1"/>
    </source>
</evidence>
<feature type="compositionally biased region" description="Basic and acidic residues" evidence="4">
    <location>
        <begin position="10"/>
        <end position="51"/>
    </location>
</feature>
<feature type="region of interest" description="Disordered" evidence="4">
    <location>
        <begin position="1"/>
        <end position="82"/>
    </location>
</feature>
<dbReference type="Proteomes" id="UP001221898">
    <property type="component" value="Unassembled WGS sequence"/>
</dbReference>
<gene>
    <name evidence="6" type="ORF">AAFF_G00333950</name>
</gene>
<protein>
    <recommendedName>
        <fullName evidence="5">Calponin-homology (CH) domain-containing protein</fullName>
    </recommendedName>
</protein>
<keyword evidence="7" id="KW-1185">Reference proteome</keyword>
<dbReference type="PANTHER" id="PTHR23167">
    <property type="entry name" value="CALPONIN HOMOLOGY DOMAIN-CONTAINING PROTEIN DDB_G0272472-RELATED"/>
    <property type="match status" value="1"/>
</dbReference>
<dbReference type="Pfam" id="PF00307">
    <property type="entry name" value="CH"/>
    <property type="match status" value="1"/>
</dbReference>
<evidence type="ECO:0000256" key="4">
    <source>
        <dbReference type="SAM" id="MobiDB-lite"/>
    </source>
</evidence>
<dbReference type="InterPro" id="IPR001715">
    <property type="entry name" value="CH_dom"/>
</dbReference>
<organism evidence="6 7">
    <name type="scientific">Aldrovandia affinis</name>
    <dbReference type="NCBI Taxonomy" id="143900"/>
    <lineage>
        <taxon>Eukaryota</taxon>
        <taxon>Metazoa</taxon>
        <taxon>Chordata</taxon>
        <taxon>Craniata</taxon>
        <taxon>Vertebrata</taxon>
        <taxon>Euteleostomi</taxon>
        <taxon>Actinopterygii</taxon>
        <taxon>Neopterygii</taxon>
        <taxon>Teleostei</taxon>
        <taxon>Notacanthiformes</taxon>
        <taxon>Halosauridae</taxon>
        <taxon>Aldrovandia</taxon>
    </lineage>
</organism>
<dbReference type="Gene3D" id="1.10.418.10">
    <property type="entry name" value="Calponin-like domain"/>
    <property type="match status" value="1"/>
</dbReference>
<dbReference type="InterPro" id="IPR036872">
    <property type="entry name" value="CH_dom_sf"/>
</dbReference>
<dbReference type="PANTHER" id="PTHR23167:SF85">
    <property type="entry name" value="SMOOTHELIN-LIKE 1 ISOFORM X1"/>
    <property type="match status" value="1"/>
</dbReference>
<evidence type="ECO:0000256" key="3">
    <source>
        <dbReference type="ARBA" id="ARBA00061655"/>
    </source>
</evidence>
<dbReference type="CDD" id="cd21200">
    <property type="entry name" value="CH_SMTN-like"/>
    <property type="match status" value="1"/>
</dbReference>
<accession>A0AAD7R6J3</accession>
<comment type="caution">
    <text evidence="6">The sequence shown here is derived from an EMBL/GenBank/DDBJ whole genome shotgun (WGS) entry which is preliminary data.</text>
</comment>
<dbReference type="FunFam" id="1.10.418.10:FF:000009">
    <property type="entry name" value="smoothelin isoform X2"/>
    <property type="match status" value="1"/>
</dbReference>
<keyword evidence="2" id="KW-0175">Coiled coil</keyword>
<keyword evidence="1" id="KW-0597">Phosphoprotein</keyword>
<evidence type="ECO:0000259" key="5">
    <source>
        <dbReference type="PROSITE" id="PS50021"/>
    </source>
</evidence>
<feature type="domain" description="Calponin-homology (CH)" evidence="5">
    <location>
        <begin position="119"/>
        <end position="226"/>
    </location>
</feature>
<name>A0AAD7R6J3_9TELE</name>